<comment type="caution">
    <text evidence="1">The sequence shown here is derived from an EMBL/GenBank/DDBJ whole genome shotgun (WGS) entry which is preliminary data.</text>
</comment>
<dbReference type="AlphaFoldDB" id="A0A916E122"/>
<organism evidence="1 2">
    <name type="scientific">Rhizophagus irregularis</name>
    <dbReference type="NCBI Taxonomy" id="588596"/>
    <lineage>
        <taxon>Eukaryota</taxon>
        <taxon>Fungi</taxon>
        <taxon>Fungi incertae sedis</taxon>
        <taxon>Mucoromycota</taxon>
        <taxon>Glomeromycotina</taxon>
        <taxon>Glomeromycetes</taxon>
        <taxon>Glomerales</taxon>
        <taxon>Glomeraceae</taxon>
        <taxon>Rhizophagus</taxon>
    </lineage>
</organism>
<sequence length="81" mass="9360">MSHLFTNNHKQLSGQNPASSIFSLSGLLFIRPSLRSLFFTSSFRFIFSPSSLIFIRPSLRFLFFTSDSFMSIFSLSRFSLY</sequence>
<evidence type="ECO:0000313" key="2">
    <source>
        <dbReference type="Proteomes" id="UP000684084"/>
    </source>
</evidence>
<gene>
    <name evidence="1" type="ORF">CHRIB12_LOCUS3874</name>
</gene>
<dbReference type="Proteomes" id="UP000684084">
    <property type="component" value="Unassembled WGS sequence"/>
</dbReference>
<dbReference type="EMBL" id="CAGKOT010000005">
    <property type="protein sequence ID" value="CAB5343669.1"/>
    <property type="molecule type" value="Genomic_DNA"/>
</dbReference>
<protein>
    <submittedName>
        <fullName evidence="1">Uncharacterized protein</fullName>
    </submittedName>
</protein>
<evidence type="ECO:0000313" key="1">
    <source>
        <dbReference type="EMBL" id="CAB5343669.1"/>
    </source>
</evidence>
<proteinExistence type="predicted"/>
<accession>A0A916E122</accession>
<reference evidence="1" key="1">
    <citation type="submission" date="2020-05" db="EMBL/GenBank/DDBJ databases">
        <authorList>
            <person name="Rincon C."/>
            <person name="Sanders R I."/>
            <person name="Robbins C."/>
            <person name="Chaturvedi A."/>
        </authorList>
    </citation>
    <scope>NUCLEOTIDE SEQUENCE</scope>
    <source>
        <strain evidence="1">CHB12</strain>
    </source>
</reference>
<name>A0A916E122_9GLOM</name>